<dbReference type="EC" id="3.1.4.35" evidence="1"/>
<keyword evidence="2" id="KW-1185">Reference proteome</keyword>
<name>A0A8B6GJZ8_MYTGA</name>
<sequence length="93" mass="10409">MATKIIYFVVDGKNEQAEFRSDDFSDDLKETFRSAAEAGPHDILKLYNVKGNLVNISPRLPENTPQTRYKLEVVATQCNGTELGVDFSAIEAR</sequence>
<accession>A0A8B6GJZ8</accession>
<evidence type="ECO:0000313" key="2">
    <source>
        <dbReference type="Proteomes" id="UP000596742"/>
    </source>
</evidence>
<organism evidence="1 2">
    <name type="scientific">Mytilus galloprovincialis</name>
    <name type="common">Mediterranean mussel</name>
    <dbReference type="NCBI Taxonomy" id="29158"/>
    <lineage>
        <taxon>Eukaryota</taxon>
        <taxon>Metazoa</taxon>
        <taxon>Spiralia</taxon>
        <taxon>Lophotrochozoa</taxon>
        <taxon>Mollusca</taxon>
        <taxon>Bivalvia</taxon>
        <taxon>Autobranchia</taxon>
        <taxon>Pteriomorphia</taxon>
        <taxon>Mytilida</taxon>
        <taxon>Mytiloidea</taxon>
        <taxon>Mytilidae</taxon>
        <taxon>Mytilinae</taxon>
        <taxon>Mytilus</taxon>
    </lineage>
</organism>
<comment type="caution">
    <text evidence="1">The sequence shown here is derived from an EMBL/GenBank/DDBJ whole genome shotgun (WGS) entry which is preliminary data.</text>
</comment>
<dbReference type="OrthoDB" id="546632at2759"/>
<dbReference type="Proteomes" id="UP000596742">
    <property type="component" value="Unassembled WGS sequence"/>
</dbReference>
<gene>
    <name evidence="1" type="ORF">MGAL_10B007871</name>
</gene>
<proteinExistence type="predicted"/>
<keyword evidence="1" id="KW-0378">Hydrolase</keyword>
<protein>
    <submittedName>
        <fullName evidence="1">High affinity cGMP-specific 3',5'-cyclic phosphodiesterase 9</fullName>
        <ecNumber evidence="1">3.1.4.35</ecNumber>
    </submittedName>
</protein>
<dbReference type="GO" id="GO:0047555">
    <property type="term" value="F:3',5'-cyclic-GMP phosphodiesterase activity"/>
    <property type="evidence" value="ECO:0007669"/>
    <property type="project" value="UniProtKB-EC"/>
</dbReference>
<reference evidence="1" key="1">
    <citation type="submission" date="2018-11" db="EMBL/GenBank/DDBJ databases">
        <authorList>
            <person name="Alioto T."/>
            <person name="Alioto T."/>
        </authorList>
    </citation>
    <scope>NUCLEOTIDE SEQUENCE</scope>
</reference>
<evidence type="ECO:0000313" key="1">
    <source>
        <dbReference type="EMBL" id="VDI65150.1"/>
    </source>
</evidence>
<dbReference type="AlphaFoldDB" id="A0A8B6GJZ8"/>
<dbReference type="EMBL" id="UYJE01008586">
    <property type="protein sequence ID" value="VDI65150.1"/>
    <property type="molecule type" value="Genomic_DNA"/>
</dbReference>